<proteinExistence type="predicted"/>
<name>A0A4E9FAQ0_BRUMA</name>
<dbReference type="AlphaFoldDB" id="A0A4E9FAQ0"/>
<dbReference type="GeneID" id="66058812"/>
<reference evidence="2" key="2">
    <citation type="submission" date="2019-04" db="EMBL/GenBank/DDBJ databases">
        <authorList>
            <person name="Howe K."/>
            <person name="Paulini M."/>
            <person name="Williams G."/>
        </authorList>
    </citation>
    <scope>NUCLEOTIDE SEQUENCE [LARGE SCALE GENOMIC DNA]</scope>
    <source>
        <strain evidence="2">FR3</strain>
    </source>
</reference>
<evidence type="ECO:0000313" key="2">
    <source>
        <dbReference type="EMBL" id="VIO93268.1"/>
    </source>
</evidence>
<evidence type="ECO:0000313" key="4">
    <source>
        <dbReference type="WBParaSite" id="Bm17482.1"/>
    </source>
</evidence>
<evidence type="ECO:0000313" key="3">
    <source>
        <dbReference type="Proteomes" id="UP000006672"/>
    </source>
</evidence>
<feature type="compositionally biased region" description="Polar residues" evidence="1">
    <location>
        <begin position="8"/>
        <end position="20"/>
    </location>
</feature>
<protein>
    <submittedName>
        <fullName evidence="2 4">Uncharacterized protein</fullName>
    </submittedName>
</protein>
<reference evidence="3" key="1">
    <citation type="journal article" date="2007" name="Science">
        <title>Draft genome of the filarial nematode parasite Brugia malayi.</title>
        <authorList>
            <person name="Ghedin E."/>
            <person name="Wang S."/>
            <person name="Spiro D."/>
            <person name="Caler E."/>
            <person name="Zhao Q."/>
            <person name="Crabtree J."/>
            <person name="Allen J.E."/>
            <person name="Delcher A.L."/>
            <person name="Guiliano D.B."/>
            <person name="Miranda-Saavedra D."/>
            <person name="Angiuoli S.V."/>
            <person name="Creasy T."/>
            <person name="Amedeo P."/>
            <person name="Haas B."/>
            <person name="El-Sayed N.M."/>
            <person name="Wortman J.R."/>
            <person name="Feldblyum T."/>
            <person name="Tallon L."/>
            <person name="Schatz M."/>
            <person name="Shumway M."/>
            <person name="Koo H."/>
            <person name="Salzberg S.L."/>
            <person name="Schobel S."/>
            <person name="Pertea M."/>
            <person name="Pop M."/>
            <person name="White O."/>
            <person name="Barton G.J."/>
            <person name="Carlow C.K."/>
            <person name="Crawford M.J."/>
            <person name="Daub J."/>
            <person name="Dimmic M.W."/>
            <person name="Estes C.F."/>
            <person name="Foster J.M."/>
            <person name="Ganatra M."/>
            <person name="Gregory W.F."/>
            <person name="Johnson N.M."/>
            <person name="Jin J."/>
            <person name="Komuniecki R."/>
            <person name="Korf I."/>
            <person name="Kumar S."/>
            <person name="Laney S."/>
            <person name="Li B.W."/>
            <person name="Li W."/>
            <person name="Lindblom T.H."/>
            <person name="Lustigman S."/>
            <person name="Ma D."/>
            <person name="Maina C.V."/>
            <person name="Martin D.M."/>
            <person name="McCarter J.P."/>
            <person name="McReynolds L."/>
            <person name="Mitreva M."/>
            <person name="Nutman T.B."/>
            <person name="Parkinson J."/>
            <person name="Peregrin-Alvarez J.M."/>
            <person name="Poole C."/>
            <person name="Ren Q."/>
            <person name="Saunders L."/>
            <person name="Sluder A.E."/>
            <person name="Smith K."/>
            <person name="Stanke M."/>
            <person name="Unnasch T.R."/>
            <person name="Ware J."/>
            <person name="Wei A.D."/>
            <person name="Weil G."/>
            <person name="Williams D.J."/>
            <person name="Zhang Y."/>
            <person name="Williams S.A."/>
            <person name="Fraser-Liggett C."/>
            <person name="Slatko B."/>
            <person name="Blaxter M.L."/>
            <person name="Scott A.L."/>
        </authorList>
    </citation>
    <scope>NUCLEOTIDE SEQUENCE</scope>
    <source>
        <strain evidence="3">FR3</strain>
    </source>
</reference>
<organism evidence="2">
    <name type="scientific">Brugia malayi</name>
    <name type="common">Filarial nematode worm</name>
    <dbReference type="NCBI Taxonomy" id="6279"/>
    <lineage>
        <taxon>Eukaryota</taxon>
        <taxon>Metazoa</taxon>
        <taxon>Ecdysozoa</taxon>
        <taxon>Nematoda</taxon>
        <taxon>Chromadorea</taxon>
        <taxon>Rhabditida</taxon>
        <taxon>Spirurina</taxon>
        <taxon>Spiruromorpha</taxon>
        <taxon>Filarioidea</taxon>
        <taxon>Onchocercidae</taxon>
        <taxon>Brugia</taxon>
    </lineage>
</organism>
<dbReference type="Proteomes" id="UP000006672">
    <property type="component" value="Unassembled WGS sequence"/>
</dbReference>
<accession>A0A5S6PDP4</accession>
<dbReference type="KEGG" id="bmy:BM_BM17482"/>
<dbReference type="EMBL" id="CAAKNF010000193">
    <property type="protein sequence ID" value="VIO93268.1"/>
    <property type="molecule type" value="Genomic_DNA"/>
</dbReference>
<dbReference type="WBParaSite" id="Bm17482.1">
    <property type="protein sequence ID" value="Bm17482.1"/>
    <property type="gene ID" value="WBGene00268625"/>
</dbReference>
<keyword evidence="3" id="KW-1185">Reference proteome</keyword>
<feature type="region of interest" description="Disordered" evidence="1">
    <location>
        <begin position="1"/>
        <end position="20"/>
    </location>
</feature>
<gene>
    <name evidence="2 4" type="primary">Bm17482</name>
    <name evidence="2" type="ORF">BM_BM17482</name>
</gene>
<accession>A0A4E9FAQ0</accession>
<evidence type="ECO:0000256" key="1">
    <source>
        <dbReference type="SAM" id="MobiDB-lite"/>
    </source>
</evidence>
<dbReference type="RefSeq" id="XP_042934180.1">
    <property type="nucleotide sequence ID" value="XM_043078246.1"/>
</dbReference>
<reference evidence="4" key="3">
    <citation type="submission" date="2019-12" db="UniProtKB">
        <authorList>
            <consortium name="WormBaseParasite"/>
        </authorList>
    </citation>
    <scope>IDENTIFICATION</scope>
</reference>
<dbReference type="CTD" id="66058812"/>
<sequence>MEHVATKVENNTTTTVANGPISTRNVNRLLVCISG</sequence>